<accession>A0A545TR87</accession>
<keyword evidence="5 9" id="KW-0627">Porphyrin biosynthesis</keyword>
<comment type="caution">
    <text evidence="11">The sequence shown here is derived from an EMBL/GenBank/DDBJ whole genome shotgun (WGS) entry which is preliminary data.</text>
</comment>
<dbReference type="Proteomes" id="UP000315252">
    <property type="component" value="Unassembled WGS sequence"/>
</dbReference>
<dbReference type="Pfam" id="PF02602">
    <property type="entry name" value="HEM4"/>
    <property type="match status" value="1"/>
</dbReference>
<dbReference type="InterPro" id="IPR036108">
    <property type="entry name" value="4pyrrol_syn_uPrphyn_synt_sf"/>
</dbReference>
<proteinExistence type="inferred from homology"/>
<evidence type="ECO:0000256" key="5">
    <source>
        <dbReference type="ARBA" id="ARBA00023244"/>
    </source>
</evidence>
<dbReference type="InterPro" id="IPR003754">
    <property type="entry name" value="4pyrrol_synth_uPrphyn_synth"/>
</dbReference>
<evidence type="ECO:0000256" key="8">
    <source>
        <dbReference type="ARBA" id="ARBA00048617"/>
    </source>
</evidence>
<evidence type="ECO:0000256" key="6">
    <source>
        <dbReference type="ARBA" id="ARBA00037589"/>
    </source>
</evidence>
<reference evidence="11 12" key="1">
    <citation type="submission" date="2019-06" db="EMBL/GenBank/DDBJ databases">
        <title>Whole genome sequence for Rhodospirillaceae sp. R148.</title>
        <authorList>
            <person name="Wang G."/>
        </authorList>
    </citation>
    <scope>NUCLEOTIDE SEQUENCE [LARGE SCALE GENOMIC DNA]</scope>
    <source>
        <strain evidence="11 12">R148</strain>
    </source>
</reference>
<dbReference type="PANTHER" id="PTHR38042">
    <property type="entry name" value="UROPORPHYRINOGEN-III SYNTHASE, CHLOROPLASTIC"/>
    <property type="match status" value="1"/>
</dbReference>
<evidence type="ECO:0000259" key="10">
    <source>
        <dbReference type="Pfam" id="PF02602"/>
    </source>
</evidence>
<dbReference type="PANTHER" id="PTHR38042:SF1">
    <property type="entry name" value="UROPORPHYRINOGEN-III SYNTHASE, CHLOROPLASTIC"/>
    <property type="match status" value="1"/>
</dbReference>
<evidence type="ECO:0000256" key="9">
    <source>
        <dbReference type="RuleBase" id="RU366031"/>
    </source>
</evidence>
<comment type="catalytic activity">
    <reaction evidence="8 9">
        <text>hydroxymethylbilane = uroporphyrinogen III + H2O</text>
        <dbReference type="Rhea" id="RHEA:18965"/>
        <dbReference type="ChEBI" id="CHEBI:15377"/>
        <dbReference type="ChEBI" id="CHEBI:57308"/>
        <dbReference type="ChEBI" id="CHEBI:57845"/>
        <dbReference type="EC" id="4.2.1.75"/>
    </reaction>
</comment>
<dbReference type="AlphaFoldDB" id="A0A545TR87"/>
<evidence type="ECO:0000313" key="11">
    <source>
        <dbReference type="EMBL" id="TQV79732.1"/>
    </source>
</evidence>
<evidence type="ECO:0000256" key="2">
    <source>
        <dbReference type="ARBA" id="ARBA00008133"/>
    </source>
</evidence>
<name>A0A545TR87_9PROT</name>
<dbReference type="Gene3D" id="3.40.50.10090">
    <property type="match status" value="2"/>
</dbReference>
<evidence type="ECO:0000256" key="3">
    <source>
        <dbReference type="ARBA" id="ARBA00013109"/>
    </source>
</evidence>
<evidence type="ECO:0000313" key="12">
    <source>
        <dbReference type="Proteomes" id="UP000315252"/>
    </source>
</evidence>
<dbReference type="GO" id="GO:0006780">
    <property type="term" value="P:uroporphyrinogen III biosynthetic process"/>
    <property type="evidence" value="ECO:0007669"/>
    <property type="project" value="UniProtKB-UniRule"/>
</dbReference>
<dbReference type="GO" id="GO:0006782">
    <property type="term" value="P:protoporphyrinogen IX biosynthetic process"/>
    <property type="evidence" value="ECO:0007669"/>
    <property type="project" value="UniProtKB-UniRule"/>
</dbReference>
<dbReference type="EMBL" id="VHSH01000004">
    <property type="protein sequence ID" value="TQV79732.1"/>
    <property type="molecule type" value="Genomic_DNA"/>
</dbReference>
<dbReference type="SUPFAM" id="SSF69618">
    <property type="entry name" value="HemD-like"/>
    <property type="match status" value="1"/>
</dbReference>
<evidence type="ECO:0000256" key="1">
    <source>
        <dbReference type="ARBA" id="ARBA00004772"/>
    </source>
</evidence>
<dbReference type="OrthoDB" id="7163809at2"/>
<protein>
    <recommendedName>
        <fullName evidence="7 9">Uroporphyrinogen-III synthase</fullName>
        <ecNumber evidence="3 9">4.2.1.75</ecNumber>
    </recommendedName>
</protein>
<comment type="similarity">
    <text evidence="2 9">Belongs to the uroporphyrinogen-III synthase family.</text>
</comment>
<dbReference type="InterPro" id="IPR039793">
    <property type="entry name" value="UROS/Hem4"/>
</dbReference>
<dbReference type="EC" id="4.2.1.75" evidence="3 9"/>
<feature type="domain" description="Tetrapyrrole biosynthesis uroporphyrinogen III synthase" evidence="10">
    <location>
        <begin position="14"/>
        <end position="236"/>
    </location>
</feature>
<organism evidence="11 12">
    <name type="scientific">Denitrobaculum tricleocarpae</name>
    <dbReference type="NCBI Taxonomy" id="2591009"/>
    <lineage>
        <taxon>Bacteria</taxon>
        <taxon>Pseudomonadati</taxon>
        <taxon>Pseudomonadota</taxon>
        <taxon>Alphaproteobacteria</taxon>
        <taxon>Rhodospirillales</taxon>
        <taxon>Rhodospirillaceae</taxon>
        <taxon>Denitrobaculum</taxon>
    </lineage>
</organism>
<dbReference type="GO" id="GO:0004852">
    <property type="term" value="F:uroporphyrinogen-III synthase activity"/>
    <property type="evidence" value="ECO:0007669"/>
    <property type="project" value="UniProtKB-UniRule"/>
</dbReference>
<evidence type="ECO:0000256" key="4">
    <source>
        <dbReference type="ARBA" id="ARBA00023239"/>
    </source>
</evidence>
<dbReference type="CDD" id="cd06578">
    <property type="entry name" value="HemD"/>
    <property type="match status" value="1"/>
</dbReference>
<evidence type="ECO:0000256" key="7">
    <source>
        <dbReference type="ARBA" id="ARBA00040167"/>
    </source>
</evidence>
<keyword evidence="4 9" id="KW-0456">Lyase</keyword>
<comment type="pathway">
    <text evidence="1 9">Porphyrin-containing compound metabolism; protoporphyrin-IX biosynthesis; coproporphyrinogen-III from 5-aminolevulinate: step 3/4.</text>
</comment>
<dbReference type="UniPathway" id="UPA00251">
    <property type="reaction ID" value="UER00320"/>
</dbReference>
<gene>
    <name evidence="11" type="ORF">FKG95_13580</name>
</gene>
<keyword evidence="12" id="KW-1185">Reference proteome</keyword>
<comment type="function">
    <text evidence="6 9">Catalyzes cyclization of the linear tetrapyrrole, hydroxymethylbilane, to the macrocyclic uroporphyrinogen III.</text>
</comment>
<sequence length="241" mass="25576">MRVLVTRPRPDAERFAEVLAERGHEVLIEPLFEVVNLEEAAGQIDLTGIQALLFTSANGVRAFCAAFAPRKPKDLELRVFAVGDASARTAVQCGFTSVESAEGDVTDLVALVRRQVDPTQGGLFHAAGSKVAGDLKGGLEAAGFAFRRAVLYETRALEALSEETQAAFKDGEIDAVTFFSPRTAKSFVRLAGAAGLGDYLEAAIAVCLSAAVRDEMASLRWKAVAVAARPTQAEVVALLEP</sequence>